<evidence type="ECO:0000256" key="2">
    <source>
        <dbReference type="ARBA" id="ARBA00023125"/>
    </source>
</evidence>
<organism evidence="5 6">
    <name type="scientific">Mesorhizobium ciceri</name>
    <dbReference type="NCBI Taxonomy" id="39645"/>
    <lineage>
        <taxon>Bacteria</taxon>
        <taxon>Pseudomonadati</taxon>
        <taxon>Pseudomonadota</taxon>
        <taxon>Alphaproteobacteria</taxon>
        <taxon>Hyphomicrobiales</taxon>
        <taxon>Phyllobacteriaceae</taxon>
        <taxon>Mesorhizobium</taxon>
    </lineage>
</organism>
<evidence type="ECO:0000259" key="4">
    <source>
        <dbReference type="PROSITE" id="PS50987"/>
    </source>
</evidence>
<geneLocation type="plasmid" evidence="5 6">
    <name>unnamed</name>
</geneLocation>
<accession>A0AB38TKC0</accession>
<gene>
    <name evidence="5" type="ORF">LRP29_32540</name>
</gene>
<proteinExistence type="predicted"/>
<keyword evidence="3" id="KW-0804">Transcription</keyword>
<evidence type="ECO:0000313" key="5">
    <source>
        <dbReference type="EMBL" id="UTU55070.1"/>
    </source>
</evidence>
<dbReference type="SMART" id="SM00418">
    <property type="entry name" value="HTH_ARSR"/>
    <property type="match status" value="1"/>
</dbReference>
<keyword evidence="6" id="KW-1185">Reference proteome</keyword>
<dbReference type="PRINTS" id="PR00778">
    <property type="entry name" value="HTHARSR"/>
</dbReference>
<dbReference type="PANTHER" id="PTHR43132">
    <property type="entry name" value="ARSENICAL RESISTANCE OPERON REPRESSOR ARSR-RELATED"/>
    <property type="match status" value="1"/>
</dbReference>
<evidence type="ECO:0000256" key="3">
    <source>
        <dbReference type="ARBA" id="ARBA00023163"/>
    </source>
</evidence>
<dbReference type="Gene3D" id="1.10.10.10">
    <property type="entry name" value="Winged helix-like DNA-binding domain superfamily/Winged helix DNA-binding domain"/>
    <property type="match status" value="1"/>
</dbReference>
<dbReference type="InterPro" id="IPR011991">
    <property type="entry name" value="ArsR-like_HTH"/>
</dbReference>
<dbReference type="GO" id="GO:0003700">
    <property type="term" value="F:DNA-binding transcription factor activity"/>
    <property type="evidence" value="ECO:0007669"/>
    <property type="project" value="InterPro"/>
</dbReference>
<dbReference type="NCBIfam" id="NF033788">
    <property type="entry name" value="HTH_metalloreg"/>
    <property type="match status" value="1"/>
</dbReference>
<sequence>MNPEKPSIYAPSAELLAAMANEKRLLALMILADGEMSVSDLAPRLGLSNSALSQHLGMMRESGLVTRRQERHKAYYSCTDLALKVLELLDWLVERKTLPGGDHHP</sequence>
<evidence type="ECO:0000256" key="1">
    <source>
        <dbReference type="ARBA" id="ARBA00023015"/>
    </source>
</evidence>
<dbReference type="SUPFAM" id="SSF46785">
    <property type="entry name" value="Winged helix' DNA-binding domain"/>
    <property type="match status" value="1"/>
</dbReference>
<dbReference type="PROSITE" id="PS50987">
    <property type="entry name" value="HTH_ARSR_2"/>
    <property type="match status" value="1"/>
</dbReference>
<keyword evidence="1" id="KW-0805">Transcription regulation</keyword>
<reference evidence="5 6" key="1">
    <citation type="journal article" date="2022" name="Microbiol. Resour. Announc.">
        <title>Complete Genome Sequence of Mesorhizobium ciceri Strain R30, a Rhizobium Used as a Commercial Inoculant for Chickpea in Argentina.</title>
        <authorList>
            <person name="Foresto E."/>
            <person name="Revale S."/>
            <person name="Primo E."/>
            <person name="Nievas F."/>
            <person name="Carezzano E."/>
            <person name="Puente M."/>
            <person name="Alzari P."/>
            <person name="Mart M."/>
            <person name="Ben-Assaya M."/>
            <person name="Mornico D."/>
            <person name="Santoro M."/>
            <person name="Mart F."/>
            <person name="Giordano W."/>
            <person name="Bogino P."/>
        </authorList>
    </citation>
    <scope>NUCLEOTIDE SEQUENCE [LARGE SCALE GENOMIC DNA]</scope>
    <source>
        <strain evidence="5 6">R30</strain>
    </source>
</reference>
<dbReference type="InterPro" id="IPR036388">
    <property type="entry name" value="WH-like_DNA-bd_sf"/>
</dbReference>
<name>A0AB38TKC0_9HYPH</name>
<dbReference type="GO" id="GO:0003677">
    <property type="term" value="F:DNA binding"/>
    <property type="evidence" value="ECO:0007669"/>
    <property type="project" value="UniProtKB-KW"/>
</dbReference>
<dbReference type="RefSeq" id="WP_050580505.1">
    <property type="nucleotide sequence ID" value="NZ_CP088148.1"/>
</dbReference>
<dbReference type="EMBL" id="CP088148">
    <property type="protein sequence ID" value="UTU55070.1"/>
    <property type="molecule type" value="Genomic_DNA"/>
</dbReference>
<dbReference type="InterPro" id="IPR001845">
    <property type="entry name" value="HTH_ArsR_DNA-bd_dom"/>
</dbReference>
<dbReference type="InterPro" id="IPR051011">
    <property type="entry name" value="Metal_resp_trans_reg"/>
</dbReference>
<keyword evidence="5" id="KW-0614">Plasmid</keyword>
<dbReference type="PANTHER" id="PTHR43132:SF2">
    <property type="entry name" value="ARSENICAL RESISTANCE OPERON REPRESSOR ARSR-RELATED"/>
    <property type="match status" value="1"/>
</dbReference>
<protein>
    <submittedName>
        <fullName evidence="5">Metalloregulator ArsR/SmtB family transcription factor</fullName>
    </submittedName>
</protein>
<dbReference type="Pfam" id="PF01022">
    <property type="entry name" value="HTH_5"/>
    <property type="match status" value="1"/>
</dbReference>
<evidence type="ECO:0000313" key="6">
    <source>
        <dbReference type="Proteomes" id="UP001060070"/>
    </source>
</evidence>
<dbReference type="CDD" id="cd00090">
    <property type="entry name" value="HTH_ARSR"/>
    <property type="match status" value="1"/>
</dbReference>
<dbReference type="InterPro" id="IPR036390">
    <property type="entry name" value="WH_DNA-bd_sf"/>
</dbReference>
<dbReference type="Proteomes" id="UP001060070">
    <property type="component" value="Plasmid unnamed"/>
</dbReference>
<keyword evidence="2" id="KW-0238">DNA-binding</keyword>
<feature type="domain" description="HTH arsR-type" evidence="4">
    <location>
        <begin position="4"/>
        <end position="100"/>
    </location>
</feature>
<dbReference type="AlphaFoldDB" id="A0AB38TKC0"/>